<evidence type="ECO:0000256" key="4">
    <source>
        <dbReference type="ARBA" id="ARBA00022695"/>
    </source>
</evidence>
<keyword evidence="3" id="KW-0808">Transferase</keyword>
<dbReference type="Pfam" id="PF04963">
    <property type="entry name" value="Sigma54_CBD"/>
    <property type="match status" value="1"/>
</dbReference>
<evidence type="ECO:0000256" key="2">
    <source>
        <dbReference type="ARBA" id="ARBA00022478"/>
    </source>
</evidence>
<accession>A0A0J9C2H3</accession>
<keyword evidence="5" id="KW-0805">Transcription regulation</keyword>
<dbReference type="InterPro" id="IPR007634">
    <property type="entry name" value="RNA_pol_sigma_54_DNA-bd"/>
</dbReference>
<dbReference type="InterPro" id="IPR007046">
    <property type="entry name" value="RNA_pol_sigma_54_core-bd"/>
</dbReference>
<dbReference type="Proteomes" id="UP000037392">
    <property type="component" value="Unassembled WGS sequence"/>
</dbReference>
<comment type="similarity">
    <text evidence="1">Belongs to the sigma-54 factor family.</text>
</comment>
<sequence>MDLKLQVKQTQALSQRMIQSAEILQMTSQELNTYINDLALENPVIDIVEPPAETQQRESIEEQQWLNSFNEENYYLYQRQNNDDDYDFKSNWNINTDDGETLQDYLWSQLVTEDFSQQETEIIKFMLESLDNKGYLSESTDDIAAYFKADAALVEKLLYSLQELDPAGVCARNLEECLTLQLERREMLTPILAAIIDNCLEMVAKNQIPAIARKLRLSPAEAAGYCQIIKSLNPKPGVSFSSREKLRYIIPDVTIVKFKEHFDILLNESMYPNIEVNSYYSQMNRNPDSPELKEYLSNKIRQAEWVKQCVAQRGKTLMQVSKALLEHQEGFFTYGPSHLAPLKLADIAQELDIHESTVSRAVSKKYLQCSWGVYPMNFFFSRQVSVQENASGSQSSQAVTAADIKRALREIIDAEDKKKPYSDRLLGEKLGERGITISRRTVAKYREEEEIADASGRKEYV</sequence>
<proteinExistence type="inferred from homology"/>
<dbReference type="GO" id="GO:0006352">
    <property type="term" value="P:DNA-templated transcription initiation"/>
    <property type="evidence" value="ECO:0007669"/>
    <property type="project" value="InterPro"/>
</dbReference>
<dbReference type="Pfam" id="PF00309">
    <property type="entry name" value="Sigma54_AID"/>
    <property type="match status" value="1"/>
</dbReference>
<dbReference type="PRINTS" id="PR00045">
    <property type="entry name" value="SIGMA54FCT"/>
</dbReference>
<keyword evidence="2" id="KW-0240">DNA-directed RNA polymerase</keyword>
<dbReference type="PANTHER" id="PTHR32248:SF4">
    <property type="entry name" value="RNA POLYMERASE SIGMA-54 FACTOR"/>
    <property type="match status" value="1"/>
</dbReference>
<dbReference type="Pfam" id="PF04552">
    <property type="entry name" value="Sigma54_DBD"/>
    <property type="match status" value="1"/>
</dbReference>
<keyword evidence="7" id="KW-0238">DNA-binding</keyword>
<dbReference type="RefSeq" id="WP_007865726.1">
    <property type="nucleotide sequence ID" value="NZ_KQ235878.1"/>
</dbReference>
<evidence type="ECO:0000259" key="10">
    <source>
        <dbReference type="Pfam" id="PF04963"/>
    </source>
</evidence>
<evidence type="ECO:0000313" key="11">
    <source>
        <dbReference type="EMBL" id="KMW18606.1"/>
    </source>
</evidence>
<evidence type="ECO:0000313" key="12">
    <source>
        <dbReference type="Proteomes" id="UP000037392"/>
    </source>
</evidence>
<dbReference type="GO" id="GO:0000428">
    <property type="term" value="C:DNA-directed RNA polymerase complex"/>
    <property type="evidence" value="ECO:0007669"/>
    <property type="project" value="UniProtKB-KW"/>
</dbReference>
<reference evidence="11 12" key="1">
    <citation type="submission" date="2011-04" db="EMBL/GenBank/DDBJ databases">
        <title>The Genome Sequence of Clostridium citroniae WAL-19142.</title>
        <authorList>
            <consortium name="The Broad Institute Genome Sequencing Platform"/>
            <person name="Earl A."/>
            <person name="Ward D."/>
            <person name="Feldgarden M."/>
            <person name="Gevers D."/>
            <person name="Warren Y.A."/>
            <person name="Tyrrell K.L."/>
            <person name="Citron D.M."/>
            <person name="Goldstein E.J."/>
            <person name="Daigneault M."/>
            <person name="Allen-Vercoe E."/>
            <person name="Young S.K."/>
            <person name="Zeng Q."/>
            <person name="Gargeya S."/>
            <person name="Fitzgerald M."/>
            <person name="Haas B."/>
            <person name="Abouelleil A."/>
            <person name="Alvarado L."/>
            <person name="Arachchi H.M."/>
            <person name="Berlin A."/>
            <person name="Brown A."/>
            <person name="Chapman S.B."/>
            <person name="Chen Z."/>
            <person name="Dunbar C."/>
            <person name="Freedman E."/>
            <person name="Gearin G."/>
            <person name="Gellesch M."/>
            <person name="Goldberg J."/>
            <person name="Griggs A."/>
            <person name="Gujja S."/>
            <person name="Heilman E.R."/>
            <person name="Heiman D."/>
            <person name="Howarth C."/>
            <person name="Larson L."/>
            <person name="Lui A."/>
            <person name="MacDonald P.J."/>
            <person name="Mehta T."/>
            <person name="Montmayeur A."/>
            <person name="Murphy C."/>
            <person name="Neiman D."/>
            <person name="Pearson M."/>
            <person name="Priest M."/>
            <person name="Roberts A."/>
            <person name="Saif S."/>
            <person name="Shea T."/>
            <person name="Shenoy N."/>
            <person name="Sisk P."/>
            <person name="Stolte C."/>
            <person name="Sykes S."/>
            <person name="White J."/>
            <person name="Yandava C."/>
            <person name="Wortman J."/>
            <person name="Nusbaum C."/>
            <person name="Birren B."/>
        </authorList>
    </citation>
    <scope>NUCLEOTIDE SEQUENCE [LARGE SCALE GENOMIC DNA]</scope>
    <source>
        <strain evidence="11 12">WAL-19142</strain>
    </source>
</reference>
<dbReference type="GO" id="GO:0003677">
    <property type="term" value="F:DNA binding"/>
    <property type="evidence" value="ECO:0007669"/>
    <property type="project" value="UniProtKB-KW"/>
</dbReference>
<keyword evidence="4" id="KW-0548">Nucleotidyltransferase</keyword>
<keyword evidence="8" id="KW-0804">Transcription</keyword>
<dbReference type="AlphaFoldDB" id="A0A0J9C2H3"/>
<dbReference type="PANTHER" id="PTHR32248">
    <property type="entry name" value="RNA POLYMERASE SIGMA-54 FACTOR"/>
    <property type="match status" value="1"/>
</dbReference>
<evidence type="ECO:0000256" key="1">
    <source>
        <dbReference type="ARBA" id="ARBA00008798"/>
    </source>
</evidence>
<evidence type="ECO:0000256" key="3">
    <source>
        <dbReference type="ARBA" id="ARBA00022679"/>
    </source>
</evidence>
<dbReference type="OrthoDB" id="9814402at2"/>
<dbReference type="EMBL" id="ADLK01000022">
    <property type="protein sequence ID" value="KMW18606.1"/>
    <property type="molecule type" value="Genomic_DNA"/>
</dbReference>
<evidence type="ECO:0000256" key="8">
    <source>
        <dbReference type="ARBA" id="ARBA00023163"/>
    </source>
</evidence>
<feature type="domain" description="RNA polymerase sigma factor 54 DNA-binding" evidence="9">
    <location>
        <begin position="294"/>
        <end position="458"/>
    </location>
</feature>
<dbReference type="Gene3D" id="1.10.10.1330">
    <property type="entry name" value="RNA polymerase sigma-54 factor, core-binding domain"/>
    <property type="match status" value="1"/>
</dbReference>
<dbReference type="PROSITE" id="PS00717">
    <property type="entry name" value="SIGMA54_1"/>
    <property type="match status" value="1"/>
</dbReference>
<dbReference type="NCBIfam" id="TIGR02395">
    <property type="entry name" value="rpoN_sigma"/>
    <property type="match status" value="1"/>
</dbReference>
<gene>
    <name evidence="11" type="ORF">HMPREF9470_02710</name>
</gene>
<dbReference type="PIRSF" id="PIRSF000774">
    <property type="entry name" value="RpoN"/>
    <property type="match status" value="1"/>
</dbReference>
<dbReference type="GO" id="GO:0001216">
    <property type="term" value="F:DNA-binding transcription activator activity"/>
    <property type="evidence" value="ECO:0007669"/>
    <property type="project" value="InterPro"/>
</dbReference>
<evidence type="ECO:0000256" key="5">
    <source>
        <dbReference type="ARBA" id="ARBA00023015"/>
    </source>
</evidence>
<evidence type="ECO:0000256" key="6">
    <source>
        <dbReference type="ARBA" id="ARBA00023082"/>
    </source>
</evidence>
<protein>
    <submittedName>
        <fullName evidence="11">RNA polymerase sigma-54 factor</fullName>
    </submittedName>
</protein>
<keyword evidence="6" id="KW-0731">Sigma factor</keyword>
<dbReference type="InterPro" id="IPR038709">
    <property type="entry name" value="RpoN_core-bd_sf"/>
</dbReference>
<feature type="domain" description="RNA polymerase sigma factor 54 core-binding" evidence="10">
    <location>
        <begin position="96"/>
        <end position="280"/>
    </location>
</feature>
<organism evidence="11 12">
    <name type="scientific">[Clostridium] citroniae WAL-19142</name>
    <dbReference type="NCBI Taxonomy" id="742734"/>
    <lineage>
        <taxon>Bacteria</taxon>
        <taxon>Bacillati</taxon>
        <taxon>Bacillota</taxon>
        <taxon>Clostridia</taxon>
        <taxon>Lachnospirales</taxon>
        <taxon>Lachnospiraceae</taxon>
        <taxon>Enterocloster</taxon>
    </lineage>
</organism>
<dbReference type="Gene3D" id="1.10.10.60">
    <property type="entry name" value="Homeodomain-like"/>
    <property type="match status" value="1"/>
</dbReference>
<comment type="caution">
    <text evidence="11">The sequence shown here is derived from an EMBL/GenBank/DDBJ whole genome shotgun (WGS) entry which is preliminary data.</text>
</comment>
<dbReference type="GeneID" id="93163200"/>
<evidence type="ECO:0000259" key="9">
    <source>
        <dbReference type="Pfam" id="PF04552"/>
    </source>
</evidence>
<dbReference type="PROSITE" id="PS50044">
    <property type="entry name" value="SIGMA54_3"/>
    <property type="match status" value="1"/>
</dbReference>
<dbReference type="PATRIC" id="fig|742734.4.peg.2909"/>
<dbReference type="GO" id="GO:0016779">
    <property type="term" value="F:nucleotidyltransferase activity"/>
    <property type="evidence" value="ECO:0007669"/>
    <property type="project" value="UniProtKB-KW"/>
</dbReference>
<dbReference type="GO" id="GO:0016987">
    <property type="term" value="F:sigma factor activity"/>
    <property type="evidence" value="ECO:0007669"/>
    <property type="project" value="UniProtKB-KW"/>
</dbReference>
<dbReference type="InterPro" id="IPR000394">
    <property type="entry name" value="RNA_pol_sigma_54"/>
</dbReference>
<name>A0A0J9C2H3_9FIRM</name>
<evidence type="ECO:0000256" key="7">
    <source>
        <dbReference type="ARBA" id="ARBA00023125"/>
    </source>
</evidence>
<dbReference type="PROSITE" id="PS00718">
    <property type="entry name" value="SIGMA54_2"/>
    <property type="match status" value="1"/>
</dbReference>